<protein>
    <submittedName>
        <fullName evidence="6">Uncharacterized protein</fullName>
    </submittedName>
</protein>
<keyword evidence="5" id="KW-0804">Transcription</keyword>
<dbReference type="Gene3D" id="1.10.10.10">
    <property type="entry name" value="Winged helix-like DNA-binding domain superfamily/Winged helix DNA-binding domain"/>
    <property type="match status" value="1"/>
</dbReference>
<reference evidence="6 7" key="1">
    <citation type="submission" date="2016-07" db="EMBL/GenBank/DDBJ databases">
        <title>Enhancement of antibiotic productionsby engineered nitrateutilization in actinobacteria.</title>
        <authorList>
            <person name="Meng S.C."/>
        </authorList>
    </citation>
    <scope>NUCLEOTIDE SEQUENCE [LARGE SCALE GENOMIC DNA]</scope>
    <source>
        <strain evidence="6 7">NRRL 2936</strain>
    </source>
</reference>
<dbReference type="Pfam" id="PF03704">
    <property type="entry name" value="BTAD"/>
    <property type="match status" value="1"/>
</dbReference>
<proteinExistence type="inferred from homology"/>
<keyword evidence="3" id="KW-0805">Transcription regulation</keyword>
<dbReference type="SMART" id="SM01043">
    <property type="entry name" value="BTAD"/>
    <property type="match status" value="1"/>
</dbReference>
<keyword evidence="7" id="KW-1185">Reference proteome</keyword>
<evidence type="ECO:0000256" key="2">
    <source>
        <dbReference type="ARBA" id="ARBA00023012"/>
    </source>
</evidence>
<dbReference type="InterPro" id="IPR011990">
    <property type="entry name" value="TPR-like_helical_dom_sf"/>
</dbReference>
<dbReference type="InterPro" id="IPR036388">
    <property type="entry name" value="WH-like_DNA-bd_sf"/>
</dbReference>
<dbReference type="EMBL" id="CP016438">
    <property type="protein sequence ID" value="ANS67675.1"/>
    <property type="molecule type" value="Genomic_DNA"/>
</dbReference>
<sequence length="280" mass="30810">MEVRVLGPFAAELNGVSVVPTAGKPRQLLALLALHSGQILPVPTLVEELWGMSPPRTAVTTLHTYVMQLRRMLMATMATGSTEAARRAKDVLTTQHGGYLLAADPELVDAHGFDRLSAAGRRAVTDGDLVTAGRCFSEALAFWRGQALVDIRCGMLLEAEQVRLEEARITTLEGRIDLELALGRPEEVLSELSVLVTRMPLHEGFCAQRMVALYRTGRQTVALDAFHRLRRNLVAELGIEPSVRLQSLYRSLLEGDPEPDSWMAGSRRRQQIFAAVPQGH</sequence>
<accession>A0A1B1MGC6</accession>
<dbReference type="InterPro" id="IPR051677">
    <property type="entry name" value="AfsR-DnrI-RedD_regulator"/>
</dbReference>
<dbReference type="InterPro" id="IPR016032">
    <property type="entry name" value="Sig_transdc_resp-reg_C-effctor"/>
</dbReference>
<comment type="similarity">
    <text evidence="1">Belongs to the AfsR/DnrI/RedD regulatory family.</text>
</comment>
<dbReference type="PANTHER" id="PTHR35807">
    <property type="entry name" value="TRANSCRIPTIONAL REGULATOR REDD-RELATED"/>
    <property type="match status" value="1"/>
</dbReference>
<dbReference type="Gene3D" id="1.25.40.10">
    <property type="entry name" value="Tetratricopeptide repeat domain"/>
    <property type="match status" value="1"/>
</dbReference>
<evidence type="ECO:0000256" key="5">
    <source>
        <dbReference type="ARBA" id="ARBA00023163"/>
    </source>
</evidence>
<dbReference type="CDD" id="cd15831">
    <property type="entry name" value="BTAD"/>
    <property type="match status" value="1"/>
</dbReference>
<dbReference type="PROSITE" id="PS51755">
    <property type="entry name" value="OMPR_PHOB"/>
    <property type="match status" value="1"/>
</dbReference>
<keyword evidence="2" id="KW-0902">Two-component regulatory system</keyword>
<dbReference type="SUPFAM" id="SSF48452">
    <property type="entry name" value="TPR-like"/>
    <property type="match status" value="1"/>
</dbReference>
<dbReference type="SUPFAM" id="SSF46894">
    <property type="entry name" value="C-terminal effector domain of the bipartite response regulators"/>
    <property type="match status" value="1"/>
</dbReference>
<dbReference type="Proteomes" id="UP000092598">
    <property type="component" value="Chromosome"/>
</dbReference>
<evidence type="ECO:0000256" key="3">
    <source>
        <dbReference type="ARBA" id="ARBA00023015"/>
    </source>
</evidence>
<dbReference type="GO" id="GO:0003677">
    <property type="term" value="F:DNA binding"/>
    <property type="evidence" value="ECO:0007669"/>
    <property type="project" value="UniProtKB-UniRule"/>
</dbReference>
<dbReference type="GO" id="GO:0000160">
    <property type="term" value="P:phosphorelay signal transduction system"/>
    <property type="evidence" value="ECO:0007669"/>
    <property type="project" value="UniProtKB-KW"/>
</dbReference>
<dbReference type="SMART" id="SM00862">
    <property type="entry name" value="Trans_reg_C"/>
    <property type="match status" value="1"/>
</dbReference>
<dbReference type="InterPro" id="IPR005158">
    <property type="entry name" value="BTAD"/>
</dbReference>
<dbReference type="Pfam" id="PF00486">
    <property type="entry name" value="Trans_reg_C"/>
    <property type="match status" value="1"/>
</dbReference>
<evidence type="ECO:0000256" key="4">
    <source>
        <dbReference type="ARBA" id="ARBA00023125"/>
    </source>
</evidence>
<dbReference type="KEGG" id="sls:SLINC_5451"/>
<evidence type="ECO:0000313" key="7">
    <source>
        <dbReference type="Proteomes" id="UP000092598"/>
    </source>
</evidence>
<keyword evidence="4" id="KW-0238">DNA-binding</keyword>
<dbReference type="PANTHER" id="PTHR35807:SF1">
    <property type="entry name" value="TRANSCRIPTIONAL REGULATOR REDD"/>
    <property type="match status" value="1"/>
</dbReference>
<name>A0A1B1MGC6_STRLN</name>
<dbReference type="InterPro" id="IPR001867">
    <property type="entry name" value="OmpR/PhoB-type_DNA-bd"/>
</dbReference>
<organism evidence="6 7">
    <name type="scientific">Streptomyces lincolnensis</name>
    <dbReference type="NCBI Taxonomy" id="1915"/>
    <lineage>
        <taxon>Bacteria</taxon>
        <taxon>Bacillati</taxon>
        <taxon>Actinomycetota</taxon>
        <taxon>Actinomycetes</taxon>
        <taxon>Kitasatosporales</taxon>
        <taxon>Streptomycetaceae</taxon>
        <taxon>Streptomyces</taxon>
    </lineage>
</organism>
<dbReference type="AlphaFoldDB" id="A0A1B1MGC6"/>
<dbReference type="GO" id="GO:0006355">
    <property type="term" value="P:regulation of DNA-templated transcription"/>
    <property type="evidence" value="ECO:0007669"/>
    <property type="project" value="InterPro"/>
</dbReference>
<evidence type="ECO:0000313" key="6">
    <source>
        <dbReference type="EMBL" id="ANS67675.1"/>
    </source>
</evidence>
<gene>
    <name evidence="6" type="ORF">SLINC_5451</name>
</gene>
<dbReference type="OrthoDB" id="4336084at2"/>
<evidence type="ECO:0000256" key="1">
    <source>
        <dbReference type="ARBA" id="ARBA00005820"/>
    </source>
</evidence>
<dbReference type="STRING" id="1915.SLINC_5451"/>